<accession>A0AAV4HP83</accession>
<name>A0AAV4HP83_9GAST</name>
<comment type="caution">
    <text evidence="2">The sequence shown here is derived from an EMBL/GenBank/DDBJ whole genome shotgun (WGS) entry which is preliminary data.</text>
</comment>
<dbReference type="AlphaFoldDB" id="A0AAV4HP83"/>
<proteinExistence type="predicted"/>
<feature type="compositionally biased region" description="Polar residues" evidence="1">
    <location>
        <begin position="72"/>
        <end position="86"/>
    </location>
</feature>
<evidence type="ECO:0000313" key="2">
    <source>
        <dbReference type="EMBL" id="GFR99524.1"/>
    </source>
</evidence>
<evidence type="ECO:0008006" key="4">
    <source>
        <dbReference type="Google" id="ProtNLM"/>
    </source>
</evidence>
<sequence length="138" mass="15500">MDLQEATVKLREESEEAKVKVRVESDEARVKLRVESESEPEPYHPSVDTSERREPTSDSGIYSCDPMGDKSQPPTHIQDSANTSGSGEPKMRLTEVLRRIPNERSPNDFSMVISSLPRRGPADRRHVTITCLYTTNGT</sequence>
<gene>
    <name evidence="2" type="ORF">ElyMa_001047400</name>
</gene>
<dbReference type="Proteomes" id="UP000762676">
    <property type="component" value="Unassembled WGS sequence"/>
</dbReference>
<dbReference type="EMBL" id="BMAT01002127">
    <property type="protein sequence ID" value="GFR99524.1"/>
    <property type="molecule type" value="Genomic_DNA"/>
</dbReference>
<organism evidence="2 3">
    <name type="scientific">Elysia marginata</name>
    <dbReference type="NCBI Taxonomy" id="1093978"/>
    <lineage>
        <taxon>Eukaryota</taxon>
        <taxon>Metazoa</taxon>
        <taxon>Spiralia</taxon>
        <taxon>Lophotrochozoa</taxon>
        <taxon>Mollusca</taxon>
        <taxon>Gastropoda</taxon>
        <taxon>Heterobranchia</taxon>
        <taxon>Euthyneura</taxon>
        <taxon>Panpulmonata</taxon>
        <taxon>Sacoglossa</taxon>
        <taxon>Placobranchoidea</taxon>
        <taxon>Plakobranchidae</taxon>
        <taxon>Elysia</taxon>
    </lineage>
</organism>
<evidence type="ECO:0000256" key="1">
    <source>
        <dbReference type="SAM" id="MobiDB-lite"/>
    </source>
</evidence>
<feature type="compositionally biased region" description="Basic and acidic residues" evidence="1">
    <location>
        <begin position="89"/>
        <end position="106"/>
    </location>
</feature>
<protein>
    <recommendedName>
        <fullName evidence="4">Ig-like domain-containing protein</fullName>
    </recommendedName>
</protein>
<evidence type="ECO:0000313" key="3">
    <source>
        <dbReference type="Proteomes" id="UP000762676"/>
    </source>
</evidence>
<reference evidence="2 3" key="1">
    <citation type="journal article" date="2021" name="Elife">
        <title>Chloroplast acquisition without the gene transfer in kleptoplastic sea slugs, Plakobranchus ocellatus.</title>
        <authorList>
            <person name="Maeda T."/>
            <person name="Takahashi S."/>
            <person name="Yoshida T."/>
            <person name="Shimamura S."/>
            <person name="Takaki Y."/>
            <person name="Nagai Y."/>
            <person name="Toyoda A."/>
            <person name="Suzuki Y."/>
            <person name="Arimoto A."/>
            <person name="Ishii H."/>
            <person name="Satoh N."/>
            <person name="Nishiyama T."/>
            <person name="Hasebe M."/>
            <person name="Maruyama T."/>
            <person name="Minagawa J."/>
            <person name="Obokata J."/>
            <person name="Shigenobu S."/>
        </authorList>
    </citation>
    <scope>NUCLEOTIDE SEQUENCE [LARGE SCALE GENOMIC DNA]</scope>
</reference>
<keyword evidence="3" id="KW-1185">Reference proteome</keyword>
<feature type="region of interest" description="Disordered" evidence="1">
    <location>
        <begin position="1"/>
        <end position="120"/>
    </location>
</feature>
<feature type="compositionally biased region" description="Basic and acidic residues" evidence="1">
    <location>
        <begin position="8"/>
        <end position="36"/>
    </location>
</feature>